<dbReference type="GO" id="GO:0016020">
    <property type="term" value="C:membrane"/>
    <property type="evidence" value="ECO:0007669"/>
    <property type="project" value="UniProtKB-SubCell"/>
</dbReference>
<reference evidence="6" key="1">
    <citation type="submission" date="2021-07" db="EMBL/GenBank/DDBJ databases">
        <authorList>
            <person name="Branca A.L. A."/>
        </authorList>
    </citation>
    <scope>NUCLEOTIDE SEQUENCE</scope>
</reference>
<keyword evidence="2 5" id="KW-0812">Transmembrane</keyword>
<evidence type="ECO:0000256" key="4">
    <source>
        <dbReference type="ARBA" id="ARBA00023136"/>
    </source>
</evidence>
<keyword evidence="7" id="KW-1185">Reference proteome</keyword>
<dbReference type="PANTHER" id="PTHR48022:SF26">
    <property type="entry name" value="MAJOR FACILITATOR SUPERFAMILY (MFS) PROFILE DOMAIN-CONTAINING PROTEIN-RELATED"/>
    <property type="match status" value="1"/>
</dbReference>
<keyword evidence="3 5" id="KW-1133">Transmembrane helix</keyword>
<dbReference type="Gene3D" id="1.20.1250.20">
    <property type="entry name" value="MFS general substrate transporter like domains"/>
    <property type="match status" value="2"/>
</dbReference>
<evidence type="ECO:0000313" key="7">
    <source>
        <dbReference type="Proteomes" id="UP001154252"/>
    </source>
</evidence>
<dbReference type="InterPro" id="IPR005828">
    <property type="entry name" value="MFS_sugar_transport-like"/>
</dbReference>
<accession>A0A9W4P0U1</accession>
<dbReference type="InterPro" id="IPR050360">
    <property type="entry name" value="MFS_Sugar_Transporters"/>
</dbReference>
<proteinExistence type="predicted"/>
<dbReference type="EMBL" id="CAJVRC010000839">
    <property type="protein sequence ID" value="CAG8888746.1"/>
    <property type="molecule type" value="Genomic_DNA"/>
</dbReference>
<organism evidence="6 7">
    <name type="scientific">Penicillium egyptiacum</name>
    <dbReference type="NCBI Taxonomy" id="1303716"/>
    <lineage>
        <taxon>Eukaryota</taxon>
        <taxon>Fungi</taxon>
        <taxon>Dikarya</taxon>
        <taxon>Ascomycota</taxon>
        <taxon>Pezizomycotina</taxon>
        <taxon>Eurotiomycetes</taxon>
        <taxon>Eurotiomycetidae</taxon>
        <taxon>Eurotiales</taxon>
        <taxon>Aspergillaceae</taxon>
        <taxon>Penicillium</taxon>
    </lineage>
</organism>
<dbReference type="OrthoDB" id="6339427at2759"/>
<dbReference type="Pfam" id="PF00083">
    <property type="entry name" value="Sugar_tr"/>
    <property type="match status" value="2"/>
</dbReference>
<dbReference type="GO" id="GO:0005351">
    <property type="term" value="F:carbohydrate:proton symporter activity"/>
    <property type="evidence" value="ECO:0007669"/>
    <property type="project" value="TreeGrafter"/>
</dbReference>
<feature type="transmembrane region" description="Helical" evidence="5">
    <location>
        <begin position="38"/>
        <end position="60"/>
    </location>
</feature>
<dbReference type="InterPro" id="IPR036259">
    <property type="entry name" value="MFS_trans_sf"/>
</dbReference>
<gene>
    <name evidence="6" type="ORF">PEGY_LOCUS1769</name>
</gene>
<evidence type="ECO:0000256" key="3">
    <source>
        <dbReference type="ARBA" id="ARBA00022989"/>
    </source>
</evidence>
<dbReference type="PANTHER" id="PTHR48022">
    <property type="entry name" value="PLASTIDIC GLUCOSE TRANSPORTER 4"/>
    <property type="match status" value="1"/>
</dbReference>
<dbReference type="Proteomes" id="UP001154252">
    <property type="component" value="Unassembled WGS sequence"/>
</dbReference>
<evidence type="ECO:0000313" key="6">
    <source>
        <dbReference type="EMBL" id="CAG8888746.1"/>
    </source>
</evidence>
<comment type="caution">
    <text evidence="6">The sequence shown here is derived from an EMBL/GenBank/DDBJ whole genome shotgun (WGS) entry which is preliminary data.</text>
</comment>
<feature type="transmembrane region" description="Helical" evidence="5">
    <location>
        <begin position="140"/>
        <end position="160"/>
    </location>
</feature>
<sequence>MRNRYDLIWLRPRSVQRCRDHWNFLVSHDLVGPTKTTALSTVTAIYDIGCFFGALVAFTLGERLGRKKEILLGTTIIVRLVWRKLFVGRIVLGPNLADRNIPNKMARKTGNPRYDDEHRWFLSRQLDQLCIIICRRLRSLAVSTCIPILLFILWSTMPWLPESPRWLLAHGKEEEAIEVLSCLEAKPIDDPVVITQRNQIAFSFQYGRQNAVRWRDLLKKTRRTIPKHCAEFP</sequence>
<evidence type="ECO:0000256" key="1">
    <source>
        <dbReference type="ARBA" id="ARBA00004141"/>
    </source>
</evidence>
<evidence type="ECO:0000256" key="2">
    <source>
        <dbReference type="ARBA" id="ARBA00022692"/>
    </source>
</evidence>
<keyword evidence="4 5" id="KW-0472">Membrane</keyword>
<comment type="subcellular location">
    <subcellularLocation>
        <location evidence="1">Membrane</location>
        <topology evidence="1">Multi-pass membrane protein</topology>
    </subcellularLocation>
</comment>
<name>A0A9W4P0U1_9EURO</name>
<protein>
    <submittedName>
        <fullName evidence="6">Uncharacterized protein</fullName>
    </submittedName>
</protein>
<evidence type="ECO:0000256" key="5">
    <source>
        <dbReference type="SAM" id="Phobius"/>
    </source>
</evidence>
<dbReference type="AlphaFoldDB" id="A0A9W4P0U1"/>